<dbReference type="PANTHER" id="PTHR43280">
    <property type="entry name" value="ARAC-FAMILY TRANSCRIPTIONAL REGULATOR"/>
    <property type="match status" value="1"/>
</dbReference>
<evidence type="ECO:0000313" key="6">
    <source>
        <dbReference type="EMBL" id="UZA52153.1"/>
    </source>
</evidence>
<dbReference type="GO" id="GO:0003700">
    <property type="term" value="F:DNA-binding transcription factor activity"/>
    <property type="evidence" value="ECO:0007669"/>
    <property type="project" value="InterPro"/>
</dbReference>
<dbReference type="PROSITE" id="PS00041">
    <property type="entry name" value="HTH_ARAC_FAMILY_1"/>
    <property type="match status" value="1"/>
</dbReference>
<dbReference type="SMART" id="SM00342">
    <property type="entry name" value="HTH_ARAC"/>
    <property type="match status" value="1"/>
</dbReference>
<dbReference type="Gene3D" id="1.10.10.60">
    <property type="entry name" value="Homeodomain-like"/>
    <property type="match status" value="2"/>
</dbReference>
<dbReference type="Proteomes" id="UP001163283">
    <property type="component" value="Chromosome"/>
</dbReference>
<organism evidence="6 7">
    <name type="scientific">Moraxella bovis</name>
    <dbReference type="NCBI Taxonomy" id="476"/>
    <lineage>
        <taxon>Bacteria</taxon>
        <taxon>Pseudomonadati</taxon>
        <taxon>Pseudomonadota</taxon>
        <taxon>Gammaproteobacteria</taxon>
        <taxon>Moraxellales</taxon>
        <taxon>Moraxellaceae</taxon>
        <taxon>Moraxella</taxon>
    </lineage>
</organism>
<name>A0AAQ2QA43_MORBO</name>
<dbReference type="InterPro" id="IPR018060">
    <property type="entry name" value="HTH_AraC"/>
</dbReference>
<keyword evidence="2" id="KW-0238">DNA-binding</keyword>
<dbReference type="PANTHER" id="PTHR43280:SF27">
    <property type="entry name" value="TRANSCRIPTIONAL REGULATOR MTLR"/>
    <property type="match status" value="1"/>
</dbReference>
<evidence type="ECO:0000256" key="2">
    <source>
        <dbReference type="ARBA" id="ARBA00023125"/>
    </source>
</evidence>
<evidence type="ECO:0000256" key="3">
    <source>
        <dbReference type="ARBA" id="ARBA00023163"/>
    </source>
</evidence>
<dbReference type="RefSeq" id="WP_162860341.1">
    <property type="nucleotide sequence ID" value="NZ_CP030241.1"/>
</dbReference>
<dbReference type="Pfam" id="PF12833">
    <property type="entry name" value="HTH_18"/>
    <property type="match status" value="1"/>
</dbReference>
<dbReference type="Proteomes" id="UP001163632">
    <property type="component" value="Chromosome"/>
</dbReference>
<dbReference type="AlphaFoldDB" id="A0AAQ2QA43"/>
<dbReference type="PROSITE" id="PS01124">
    <property type="entry name" value="HTH_ARAC_FAMILY_2"/>
    <property type="match status" value="1"/>
</dbReference>
<keyword evidence="8" id="KW-1185">Reference proteome</keyword>
<dbReference type="InterPro" id="IPR009057">
    <property type="entry name" value="Homeodomain-like_sf"/>
</dbReference>
<sequence>MLAFADILQGKTVVTHWAGERAFKEKFPHIQLDSNRLYIDDGNILTSAGAFAGLDCCLYFIRTLHGVKVANELAKHLVSAPHREGGQAQFNAISPISHAKDEKINELLQFLSDNLADNHKLDDLANRVHLSKRSFNRYFKTATQMTLSQWLTAKRLAKVQDYLESTDLPIEIIADKTGFGTASNLRMQFKARFGVSPQSFRKSFGAS</sequence>
<keyword evidence="1" id="KW-0805">Transcription regulation</keyword>
<dbReference type="GO" id="GO:0043565">
    <property type="term" value="F:sequence-specific DNA binding"/>
    <property type="evidence" value="ECO:0007669"/>
    <property type="project" value="InterPro"/>
</dbReference>
<dbReference type="EMBL" id="CP087830">
    <property type="protein sequence ID" value="UZA02650.1"/>
    <property type="molecule type" value="Genomic_DNA"/>
</dbReference>
<reference evidence="6 7" key="1">
    <citation type="journal article" date="2022" name="BMC Microbiol.">
        <title>Whole genome sequencing of Moraxella bovis strains from North America reveals two genotypes with different genetic determinants.</title>
        <authorList>
            <person name="Wynn E.L."/>
            <person name="Hille M.M."/>
            <person name="Loy J.D."/>
            <person name="Schuller G."/>
            <person name="Kuhn K.L."/>
            <person name="Dickey A.M."/>
            <person name="Bono J.L."/>
            <person name="Clawson M.L."/>
        </authorList>
    </citation>
    <scope>NUCLEOTIDE SEQUENCE [LARGE SCALE GENOMIC DNA]</scope>
    <source>
        <strain evidence="5">SAM102599</strain>
        <strain evidence="6 7">SAM57978</strain>
    </source>
</reference>
<dbReference type="SUPFAM" id="SSF52317">
    <property type="entry name" value="Class I glutamine amidotransferase-like"/>
    <property type="match status" value="1"/>
</dbReference>
<dbReference type="Gene3D" id="3.40.50.880">
    <property type="match status" value="1"/>
</dbReference>
<evidence type="ECO:0000256" key="1">
    <source>
        <dbReference type="ARBA" id="ARBA00023015"/>
    </source>
</evidence>
<gene>
    <name evidence="5" type="ORF">LP092_11925</name>
    <name evidence="6" type="ORF">LP129_03095</name>
</gene>
<evidence type="ECO:0000259" key="4">
    <source>
        <dbReference type="PROSITE" id="PS01124"/>
    </source>
</evidence>
<keyword evidence="3" id="KW-0804">Transcription</keyword>
<dbReference type="GeneID" id="77187748"/>
<dbReference type="InterPro" id="IPR029062">
    <property type="entry name" value="Class_I_gatase-like"/>
</dbReference>
<dbReference type="SUPFAM" id="SSF46689">
    <property type="entry name" value="Homeodomain-like"/>
    <property type="match status" value="2"/>
</dbReference>
<feature type="domain" description="HTH araC/xylS-type" evidence="4">
    <location>
        <begin position="105"/>
        <end position="203"/>
    </location>
</feature>
<evidence type="ECO:0000313" key="5">
    <source>
        <dbReference type="EMBL" id="UZA02650.1"/>
    </source>
</evidence>
<dbReference type="InterPro" id="IPR018062">
    <property type="entry name" value="HTH_AraC-typ_CS"/>
</dbReference>
<proteinExistence type="predicted"/>
<protein>
    <submittedName>
        <fullName evidence="6">Helix-turn-helix domain-containing protein</fullName>
    </submittedName>
</protein>
<dbReference type="EMBL" id="CP087781">
    <property type="protein sequence ID" value="UZA52153.1"/>
    <property type="molecule type" value="Genomic_DNA"/>
</dbReference>
<accession>A0AAQ2QA43</accession>
<evidence type="ECO:0000313" key="7">
    <source>
        <dbReference type="Proteomes" id="UP001163283"/>
    </source>
</evidence>
<evidence type="ECO:0000313" key="8">
    <source>
        <dbReference type="Proteomes" id="UP001163632"/>
    </source>
</evidence>